<dbReference type="InterPro" id="IPR036397">
    <property type="entry name" value="RNaseH_sf"/>
</dbReference>
<sequence length="211" mass="23431">MAMIKIAIDKHLINDMELVTFPGQIHVVDSMLTVNAAVNVLRHAAIVGFDTETRPSFKKGVHHKLALIQLSTPDECFLFRVNKIGVPLKLAEYLADPACKKVGLSTHDDFNGLSHVSDCKPAGFVEIQDLVGKFGIADISLQKIYAILFQKKISKGQRLTNWEADPLSPAQQQYAAIDAWACINIYNYLESGCYNPELSPYIVSEVTECHE</sequence>
<dbReference type="PANTHER" id="PTHR47765:SF2">
    <property type="entry name" value="EXONUCLEASE MUT-7 HOMOLOG"/>
    <property type="match status" value="1"/>
</dbReference>
<dbReference type="EMBL" id="VULT01000017">
    <property type="protein sequence ID" value="MSS18214.1"/>
    <property type="molecule type" value="Genomic_DNA"/>
</dbReference>
<proteinExistence type="predicted"/>
<gene>
    <name evidence="2" type="ORF">FYJ29_10650</name>
</gene>
<feature type="domain" description="3'-5' exonuclease" evidence="1">
    <location>
        <begin position="25"/>
        <end position="194"/>
    </location>
</feature>
<organism evidence="2 3">
    <name type="scientific">Sodaliphilus pleomorphus</name>
    <dbReference type="NCBI Taxonomy" id="2606626"/>
    <lineage>
        <taxon>Bacteria</taxon>
        <taxon>Pseudomonadati</taxon>
        <taxon>Bacteroidota</taxon>
        <taxon>Bacteroidia</taxon>
        <taxon>Bacteroidales</taxon>
        <taxon>Muribaculaceae</taxon>
        <taxon>Sodaliphilus</taxon>
    </lineage>
</organism>
<dbReference type="GO" id="GO:0008408">
    <property type="term" value="F:3'-5' exonuclease activity"/>
    <property type="evidence" value="ECO:0007669"/>
    <property type="project" value="InterPro"/>
</dbReference>
<dbReference type="InterPro" id="IPR012337">
    <property type="entry name" value="RNaseH-like_sf"/>
</dbReference>
<dbReference type="InterPro" id="IPR002562">
    <property type="entry name" value="3'-5'_exonuclease_dom"/>
</dbReference>
<dbReference type="GO" id="GO:0003676">
    <property type="term" value="F:nucleic acid binding"/>
    <property type="evidence" value="ECO:0007669"/>
    <property type="project" value="InterPro"/>
</dbReference>
<dbReference type="SUPFAM" id="SSF53098">
    <property type="entry name" value="Ribonuclease H-like"/>
    <property type="match status" value="1"/>
</dbReference>
<dbReference type="Proteomes" id="UP000483362">
    <property type="component" value="Unassembled WGS sequence"/>
</dbReference>
<keyword evidence="2" id="KW-0269">Exonuclease</keyword>
<keyword evidence="2" id="KW-0540">Nuclease</keyword>
<protein>
    <submittedName>
        <fullName evidence="2">3'-5' exonuclease domain-containing protein 2</fullName>
    </submittedName>
</protein>
<dbReference type="InterPro" id="IPR052408">
    <property type="entry name" value="Exonuclease_MUT-7-like"/>
</dbReference>
<comment type="caution">
    <text evidence="2">The sequence shown here is derived from an EMBL/GenBank/DDBJ whole genome shotgun (WGS) entry which is preliminary data.</text>
</comment>
<dbReference type="AlphaFoldDB" id="A0A6L5XFC5"/>
<dbReference type="CDD" id="cd06141">
    <property type="entry name" value="WRN_exo"/>
    <property type="match status" value="1"/>
</dbReference>
<keyword evidence="2" id="KW-0378">Hydrolase</keyword>
<accession>A0A6L5XFC5</accession>
<reference evidence="2 3" key="1">
    <citation type="submission" date="2019-08" db="EMBL/GenBank/DDBJ databases">
        <title>In-depth cultivation of the pig gut microbiome towards novel bacterial diversity and tailored functional studies.</title>
        <authorList>
            <person name="Wylensek D."/>
            <person name="Hitch T.C.A."/>
            <person name="Clavel T."/>
        </authorList>
    </citation>
    <scope>NUCLEOTIDE SEQUENCE [LARGE SCALE GENOMIC DNA]</scope>
    <source>
        <strain evidence="2 3">Oil-RF-744-WCA-WT-10</strain>
    </source>
</reference>
<dbReference type="GO" id="GO:0006139">
    <property type="term" value="P:nucleobase-containing compound metabolic process"/>
    <property type="evidence" value="ECO:0007669"/>
    <property type="project" value="InterPro"/>
</dbReference>
<dbReference type="SMART" id="SM00474">
    <property type="entry name" value="35EXOc"/>
    <property type="match status" value="1"/>
</dbReference>
<dbReference type="Pfam" id="PF01612">
    <property type="entry name" value="DNA_pol_A_exo1"/>
    <property type="match status" value="1"/>
</dbReference>
<keyword evidence="3" id="KW-1185">Reference proteome</keyword>
<dbReference type="PANTHER" id="PTHR47765">
    <property type="entry name" value="3'-5' EXONUCLEASE DOMAIN-CONTAINING PROTEIN"/>
    <property type="match status" value="1"/>
</dbReference>
<evidence type="ECO:0000259" key="1">
    <source>
        <dbReference type="SMART" id="SM00474"/>
    </source>
</evidence>
<evidence type="ECO:0000313" key="3">
    <source>
        <dbReference type="Proteomes" id="UP000483362"/>
    </source>
</evidence>
<dbReference type="Gene3D" id="3.30.420.10">
    <property type="entry name" value="Ribonuclease H-like superfamily/Ribonuclease H"/>
    <property type="match status" value="1"/>
</dbReference>
<evidence type="ECO:0000313" key="2">
    <source>
        <dbReference type="EMBL" id="MSS18214.1"/>
    </source>
</evidence>
<name>A0A6L5XFC5_9BACT</name>